<comment type="caution">
    <text evidence="1">The sequence shown here is derived from an EMBL/GenBank/DDBJ whole genome shotgun (WGS) entry which is preliminary data.</text>
</comment>
<reference evidence="1" key="1">
    <citation type="submission" date="2021-05" db="EMBL/GenBank/DDBJ databases">
        <authorList>
            <person name="Pan Q."/>
            <person name="Jouanno E."/>
            <person name="Zahm M."/>
            <person name="Klopp C."/>
            <person name="Cabau C."/>
            <person name="Louis A."/>
            <person name="Berthelot C."/>
            <person name="Parey E."/>
            <person name="Roest Crollius H."/>
            <person name="Montfort J."/>
            <person name="Robinson-Rechavi M."/>
            <person name="Bouchez O."/>
            <person name="Lampietro C."/>
            <person name="Lopez Roques C."/>
            <person name="Donnadieu C."/>
            <person name="Postlethwait J."/>
            <person name="Bobe J."/>
            <person name="Dillon D."/>
            <person name="Chandos A."/>
            <person name="von Hippel F."/>
            <person name="Guiguen Y."/>
        </authorList>
    </citation>
    <scope>NUCLEOTIDE SEQUENCE</scope>
    <source>
        <strain evidence="1">YG-Jan2019</strain>
    </source>
</reference>
<organism evidence="1 2">
    <name type="scientific">Dallia pectoralis</name>
    <name type="common">Alaska blackfish</name>
    <dbReference type="NCBI Taxonomy" id="75939"/>
    <lineage>
        <taxon>Eukaryota</taxon>
        <taxon>Metazoa</taxon>
        <taxon>Chordata</taxon>
        <taxon>Craniata</taxon>
        <taxon>Vertebrata</taxon>
        <taxon>Euteleostomi</taxon>
        <taxon>Actinopterygii</taxon>
        <taxon>Neopterygii</taxon>
        <taxon>Teleostei</taxon>
        <taxon>Protacanthopterygii</taxon>
        <taxon>Esociformes</taxon>
        <taxon>Umbridae</taxon>
        <taxon>Dallia</taxon>
    </lineage>
</organism>
<sequence>MTEEVEEGTPVLILRTKPTRPVHRPDPVPVLSFKCRSLDLNFPCHLPWGGYLRVASCQTWRGRTSTEVHGGSLVVAPGGSSELQLSPLCSSSLVEMEQSSTSAPCPASESSSAPVFL</sequence>
<name>A0ACC2GLN1_DALPE</name>
<gene>
    <name evidence="1" type="ORF">DPEC_G00158210</name>
</gene>
<accession>A0ACC2GLN1</accession>
<proteinExistence type="predicted"/>
<protein>
    <submittedName>
        <fullName evidence="1">Uncharacterized protein</fullName>
    </submittedName>
</protein>
<evidence type="ECO:0000313" key="1">
    <source>
        <dbReference type="EMBL" id="KAJ8004345.1"/>
    </source>
</evidence>
<evidence type="ECO:0000313" key="2">
    <source>
        <dbReference type="Proteomes" id="UP001157502"/>
    </source>
</evidence>
<keyword evidence="2" id="KW-1185">Reference proteome</keyword>
<dbReference type="EMBL" id="CM055739">
    <property type="protein sequence ID" value="KAJ8004345.1"/>
    <property type="molecule type" value="Genomic_DNA"/>
</dbReference>
<dbReference type="Proteomes" id="UP001157502">
    <property type="component" value="Chromosome 12"/>
</dbReference>